<reference evidence="12 13" key="1">
    <citation type="submission" date="2019-06" db="EMBL/GenBank/DDBJ databases">
        <title>Draft genome sequence of the filamentous fungus Phialemoniopsis curvata isolated from diesel fuel.</title>
        <authorList>
            <person name="Varaljay V.A."/>
            <person name="Lyon W.J."/>
            <person name="Crouch A.L."/>
            <person name="Drake C.E."/>
            <person name="Hollomon J.M."/>
            <person name="Nadeau L.J."/>
            <person name="Nunn H.S."/>
            <person name="Stevenson B.S."/>
            <person name="Bojanowski C.L."/>
            <person name="Crookes-Goodson W.J."/>
        </authorList>
    </citation>
    <scope>NUCLEOTIDE SEQUENCE [LARGE SCALE GENOMIC DNA]</scope>
    <source>
        <strain evidence="12 13">D216</strain>
    </source>
</reference>
<dbReference type="GO" id="GO:0005789">
    <property type="term" value="C:endoplasmic reticulum membrane"/>
    <property type="evidence" value="ECO:0007669"/>
    <property type="project" value="TreeGrafter"/>
</dbReference>
<evidence type="ECO:0000256" key="1">
    <source>
        <dbReference type="ARBA" id="ARBA00004141"/>
    </source>
</evidence>
<comment type="caution">
    <text evidence="10">Lacks conserved residue(s) required for the propagation of feature annotation.</text>
</comment>
<evidence type="ECO:0000256" key="3">
    <source>
        <dbReference type="ARBA" id="ARBA00022679"/>
    </source>
</evidence>
<dbReference type="RefSeq" id="XP_030992548.1">
    <property type="nucleotide sequence ID" value="XM_031143057.1"/>
</dbReference>
<gene>
    <name evidence="12" type="ORF">E0L32_008226</name>
</gene>
<dbReference type="EC" id="2.3.1.-" evidence="10"/>
<dbReference type="GeneID" id="41975673"/>
<dbReference type="GO" id="GO:0042761">
    <property type="term" value="P:very long-chain fatty acid biosynthetic process"/>
    <property type="evidence" value="ECO:0007669"/>
    <property type="project" value="TreeGrafter"/>
</dbReference>
<evidence type="ECO:0000256" key="7">
    <source>
        <dbReference type="ARBA" id="ARBA00023098"/>
    </source>
</evidence>
<feature type="transmembrane region" description="Helical" evidence="10">
    <location>
        <begin position="188"/>
        <end position="209"/>
    </location>
</feature>
<protein>
    <recommendedName>
        <fullName evidence="10">Elongation of fatty acids protein</fullName>
        <ecNumber evidence="10">2.3.1.-</ecNumber>
    </recommendedName>
</protein>
<comment type="similarity">
    <text evidence="10">Belongs to the ELO family.</text>
</comment>
<dbReference type="InParanoid" id="A0A507ATP7"/>
<feature type="transmembrane region" description="Helical" evidence="10">
    <location>
        <begin position="239"/>
        <end position="258"/>
    </location>
</feature>
<keyword evidence="8 10" id="KW-0472">Membrane</keyword>
<feature type="transmembrane region" description="Helical" evidence="10">
    <location>
        <begin position="378"/>
        <end position="403"/>
    </location>
</feature>
<keyword evidence="4 10" id="KW-0812">Transmembrane</keyword>
<dbReference type="Pfam" id="PF01151">
    <property type="entry name" value="ELO"/>
    <property type="match status" value="1"/>
</dbReference>
<dbReference type="GO" id="GO:0019367">
    <property type="term" value="P:fatty acid elongation, saturated fatty acid"/>
    <property type="evidence" value="ECO:0007669"/>
    <property type="project" value="TreeGrafter"/>
</dbReference>
<evidence type="ECO:0000256" key="8">
    <source>
        <dbReference type="ARBA" id="ARBA00023136"/>
    </source>
</evidence>
<proteinExistence type="inferred from homology"/>
<dbReference type="GO" id="GO:0009922">
    <property type="term" value="F:fatty acid elongase activity"/>
    <property type="evidence" value="ECO:0007669"/>
    <property type="project" value="InterPro"/>
</dbReference>
<evidence type="ECO:0000256" key="11">
    <source>
        <dbReference type="SAM" id="MobiDB-lite"/>
    </source>
</evidence>
<feature type="transmembrane region" description="Helical" evidence="10">
    <location>
        <begin position="92"/>
        <end position="112"/>
    </location>
</feature>
<dbReference type="PANTHER" id="PTHR11157:SF169">
    <property type="entry name" value="ELONGATION OF FATTY ACIDS PROTEIN"/>
    <property type="match status" value="1"/>
</dbReference>
<comment type="subcellular location">
    <subcellularLocation>
        <location evidence="1">Membrane</location>
        <topology evidence="1">Multi-pass membrane protein</topology>
    </subcellularLocation>
</comment>
<keyword evidence="5 10" id="KW-0276">Fatty acid metabolism</keyword>
<name>A0A507ATP7_9PEZI</name>
<dbReference type="AlphaFoldDB" id="A0A507ATP7"/>
<keyword evidence="3 10" id="KW-0808">Transferase</keyword>
<keyword evidence="9 10" id="KW-0275">Fatty acid biosynthesis</keyword>
<evidence type="ECO:0000313" key="13">
    <source>
        <dbReference type="Proteomes" id="UP000319257"/>
    </source>
</evidence>
<dbReference type="PANTHER" id="PTHR11157">
    <property type="entry name" value="FATTY ACID ACYL TRANSFERASE-RELATED"/>
    <property type="match status" value="1"/>
</dbReference>
<dbReference type="InterPro" id="IPR002076">
    <property type="entry name" value="ELO_fam"/>
</dbReference>
<dbReference type="OrthoDB" id="10259681at2759"/>
<dbReference type="GO" id="GO:0030148">
    <property type="term" value="P:sphingolipid biosynthetic process"/>
    <property type="evidence" value="ECO:0007669"/>
    <property type="project" value="TreeGrafter"/>
</dbReference>
<dbReference type="EMBL" id="SKBQ01000053">
    <property type="protein sequence ID" value="TPX10837.1"/>
    <property type="molecule type" value="Genomic_DNA"/>
</dbReference>
<evidence type="ECO:0000256" key="9">
    <source>
        <dbReference type="ARBA" id="ARBA00023160"/>
    </source>
</evidence>
<evidence type="ECO:0000256" key="10">
    <source>
        <dbReference type="RuleBase" id="RU361115"/>
    </source>
</evidence>
<evidence type="ECO:0000256" key="6">
    <source>
        <dbReference type="ARBA" id="ARBA00022989"/>
    </source>
</evidence>
<evidence type="ECO:0000256" key="5">
    <source>
        <dbReference type="ARBA" id="ARBA00022832"/>
    </source>
</evidence>
<keyword evidence="2 10" id="KW-0444">Lipid biosynthesis</keyword>
<organism evidence="12 13">
    <name type="scientific">Thyridium curvatum</name>
    <dbReference type="NCBI Taxonomy" id="1093900"/>
    <lineage>
        <taxon>Eukaryota</taxon>
        <taxon>Fungi</taxon>
        <taxon>Dikarya</taxon>
        <taxon>Ascomycota</taxon>
        <taxon>Pezizomycotina</taxon>
        <taxon>Sordariomycetes</taxon>
        <taxon>Sordariomycetidae</taxon>
        <taxon>Thyridiales</taxon>
        <taxon>Thyridiaceae</taxon>
        <taxon>Thyridium</taxon>
    </lineage>
</organism>
<dbReference type="GO" id="GO:0034625">
    <property type="term" value="P:fatty acid elongation, monounsaturated fatty acid"/>
    <property type="evidence" value="ECO:0007669"/>
    <property type="project" value="TreeGrafter"/>
</dbReference>
<comment type="caution">
    <text evidence="12">The sequence shown here is derived from an EMBL/GenBank/DDBJ whole genome shotgun (WGS) entry which is preliminary data.</text>
</comment>
<dbReference type="GO" id="GO:0034626">
    <property type="term" value="P:fatty acid elongation, polyunsaturated fatty acid"/>
    <property type="evidence" value="ECO:0007669"/>
    <property type="project" value="TreeGrafter"/>
</dbReference>
<keyword evidence="13" id="KW-1185">Reference proteome</keyword>
<sequence length="507" mass="54530">MASAQPVMATLPSSSFFKFPPNSSPAFIPPPPPGSMAFAPPFEIPDHVYTALLDPRVPLTIATVYAVTVKALNRYNKSTNKRPWGISKTKPFFWFVVLHNVFLAVYSAWTFWGMLGALRRTIVSPMGPTGLAGTVDSFCKLSGAPGLGNSAYFDEETNQWQSFAAGAVPGMEPSRTQPGRMWNEGLAFYGWIFYLSKFYEVLDTFIILAKGKFSSTLQTYHHAGAMLCMWAGMRYMSSPIWMFCFVNSGIHAMMYTYYTITAFNIKVPMLIKRSLTTLQITQFLVGASYAMAHSFVSYTVPVAVKVAQNTTAGASAAAAEEPALIDNIKNLILGAASKVAQPIAPSAASQQAAAGTAAEHTTYAQKVVPCITTSSQTFAIWLNVLYLAPLTYLFVSFFIASYIRRSTAESARASKKSRALSAADGKGGADAATAAVLRRLSNVVLAEKAGWDAARGLEKEVYGESNGDGSAVVFEEEEDGDEAAPAKLAVPAKGANGKAKSGKKGKR</sequence>
<comment type="catalytic activity">
    <reaction evidence="10">
        <text>an acyl-CoA + malonyl-CoA + H(+) = a 3-oxoacyl-CoA + CO2 + CoA</text>
        <dbReference type="Rhea" id="RHEA:50252"/>
        <dbReference type="ChEBI" id="CHEBI:15378"/>
        <dbReference type="ChEBI" id="CHEBI:16526"/>
        <dbReference type="ChEBI" id="CHEBI:57287"/>
        <dbReference type="ChEBI" id="CHEBI:57384"/>
        <dbReference type="ChEBI" id="CHEBI:58342"/>
        <dbReference type="ChEBI" id="CHEBI:90726"/>
    </reaction>
    <physiologicalReaction direction="left-to-right" evidence="10">
        <dbReference type="Rhea" id="RHEA:50253"/>
    </physiologicalReaction>
</comment>
<evidence type="ECO:0000256" key="4">
    <source>
        <dbReference type="ARBA" id="ARBA00022692"/>
    </source>
</evidence>
<accession>A0A507ATP7</accession>
<keyword evidence="6 10" id="KW-1133">Transmembrane helix</keyword>
<keyword evidence="7 10" id="KW-0443">Lipid metabolism</keyword>
<dbReference type="STRING" id="1093900.A0A507ATP7"/>
<feature type="region of interest" description="Disordered" evidence="11">
    <location>
        <begin position="462"/>
        <end position="507"/>
    </location>
</feature>
<evidence type="ECO:0000313" key="12">
    <source>
        <dbReference type="EMBL" id="TPX10837.1"/>
    </source>
</evidence>
<dbReference type="Proteomes" id="UP000319257">
    <property type="component" value="Unassembled WGS sequence"/>
</dbReference>
<evidence type="ECO:0000256" key="2">
    <source>
        <dbReference type="ARBA" id="ARBA00022516"/>
    </source>
</evidence>